<name>A0A1E3L5Q5_9BACL</name>
<evidence type="ECO:0000256" key="4">
    <source>
        <dbReference type="PROSITE-ProRule" id="PRU00335"/>
    </source>
</evidence>
<keyword evidence="2 4" id="KW-0238">DNA-binding</keyword>
<organism evidence="6 7">
    <name type="scientific">Paenibacillus nuruki</name>
    <dbReference type="NCBI Taxonomy" id="1886670"/>
    <lineage>
        <taxon>Bacteria</taxon>
        <taxon>Bacillati</taxon>
        <taxon>Bacillota</taxon>
        <taxon>Bacilli</taxon>
        <taxon>Bacillales</taxon>
        <taxon>Paenibacillaceae</taxon>
        <taxon>Paenibacillus</taxon>
    </lineage>
</organism>
<evidence type="ECO:0000256" key="1">
    <source>
        <dbReference type="ARBA" id="ARBA00023015"/>
    </source>
</evidence>
<evidence type="ECO:0000256" key="2">
    <source>
        <dbReference type="ARBA" id="ARBA00023125"/>
    </source>
</evidence>
<gene>
    <name evidence="6" type="ORF">PTI45_01700</name>
</gene>
<sequence>MDNTNRIIISRRTRPAKDALSREIIVKTAFELLAAEGLSGMSMRKIAKHLDTGASSLYVYVKNIQELYSYVVDYGLRDVILPEGRPNSWKSELVSLLNSYLNVLYTSPGVAELALTTIPIGPYSLAINEYILARLQAGGAQAKSSAWGADMLLLYVTSVAFEQSSREQKGMTLQSIRDSYQSLDAVKYPMLVRLNEEMFSGDEERFQWGLEVILQGILHNPK</sequence>
<dbReference type="RefSeq" id="WP_069327136.1">
    <property type="nucleotide sequence ID" value="NZ_MDER01000033.1"/>
</dbReference>
<protein>
    <recommendedName>
        <fullName evidence="5">HTH tetR-type domain-containing protein</fullName>
    </recommendedName>
</protein>
<dbReference type="InterPro" id="IPR004111">
    <property type="entry name" value="Repressor_TetR_C"/>
</dbReference>
<dbReference type="PATRIC" id="fig|1886670.3.peg.1731"/>
<dbReference type="Proteomes" id="UP000094578">
    <property type="component" value="Unassembled WGS sequence"/>
</dbReference>
<keyword evidence="3" id="KW-0804">Transcription</keyword>
<dbReference type="STRING" id="1886670.PTI45_01700"/>
<dbReference type="InterPro" id="IPR001647">
    <property type="entry name" value="HTH_TetR"/>
</dbReference>
<evidence type="ECO:0000259" key="5">
    <source>
        <dbReference type="PROSITE" id="PS50977"/>
    </source>
</evidence>
<comment type="caution">
    <text evidence="6">The sequence shown here is derived from an EMBL/GenBank/DDBJ whole genome shotgun (WGS) entry which is preliminary data.</text>
</comment>
<dbReference type="AlphaFoldDB" id="A0A1E3L5Q5"/>
<dbReference type="EMBL" id="MDER01000033">
    <property type="protein sequence ID" value="ODP28921.1"/>
    <property type="molecule type" value="Genomic_DNA"/>
</dbReference>
<dbReference type="SUPFAM" id="SSF48498">
    <property type="entry name" value="Tetracyclin repressor-like, C-terminal domain"/>
    <property type="match status" value="1"/>
</dbReference>
<accession>A0A1E3L5Q5</accession>
<feature type="domain" description="HTH tetR-type" evidence="5">
    <location>
        <begin position="19"/>
        <end position="79"/>
    </location>
</feature>
<evidence type="ECO:0000313" key="6">
    <source>
        <dbReference type="EMBL" id="ODP28921.1"/>
    </source>
</evidence>
<dbReference type="Pfam" id="PF02909">
    <property type="entry name" value="TetR_C_1"/>
    <property type="match status" value="1"/>
</dbReference>
<feature type="DNA-binding region" description="H-T-H motif" evidence="4">
    <location>
        <begin position="42"/>
        <end position="61"/>
    </location>
</feature>
<evidence type="ECO:0000313" key="7">
    <source>
        <dbReference type="Proteomes" id="UP000094578"/>
    </source>
</evidence>
<dbReference type="PROSITE" id="PS50977">
    <property type="entry name" value="HTH_TETR_2"/>
    <property type="match status" value="1"/>
</dbReference>
<dbReference type="Pfam" id="PF00440">
    <property type="entry name" value="TetR_N"/>
    <property type="match status" value="1"/>
</dbReference>
<reference evidence="6 7" key="1">
    <citation type="submission" date="2016-08" db="EMBL/GenBank/DDBJ databases">
        <title>Genome sequencing of Paenibacillus sp. TI45-13ar, isolated from Korean traditional nuruk.</title>
        <authorList>
            <person name="Kim S.-J."/>
        </authorList>
    </citation>
    <scope>NUCLEOTIDE SEQUENCE [LARGE SCALE GENOMIC DNA]</scope>
    <source>
        <strain evidence="6 7">TI45-13ar</strain>
    </source>
</reference>
<dbReference type="Gene3D" id="1.10.357.10">
    <property type="entry name" value="Tetracycline Repressor, domain 2"/>
    <property type="match status" value="1"/>
</dbReference>
<dbReference type="InterPro" id="IPR009057">
    <property type="entry name" value="Homeodomain-like_sf"/>
</dbReference>
<keyword evidence="7" id="KW-1185">Reference proteome</keyword>
<proteinExistence type="predicted"/>
<dbReference type="GO" id="GO:0045892">
    <property type="term" value="P:negative regulation of DNA-templated transcription"/>
    <property type="evidence" value="ECO:0007669"/>
    <property type="project" value="InterPro"/>
</dbReference>
<evidence type="ECO:0000256" key="3">
    <source>
        <dbReference type="ARBA" id="ARBA00023163"/>
    </source>
</evidence>
<dbReference type="InterPro" id="IPR036271">
    <property type="entry name" value="Tet_transcr_reg_TetR-rel_C_sf"/>
</dbReference>
<keyword evidence="1" id="KW-0805">Transcription regulation</keyword>
<dbReference type="GO" id="GO:0003677">
    <property type="term" value="F:DNA binding"/>
    <property type="evidence" value="ECO:0007669"/>
    <property type="project" value="UniProtKB-UniRule"/>
</dbReference>
<dbReference type="SUPFAM" id="SSF46689">
    <property type="entry name" value="Homeodomain-like"/>
    <property type="match status" value="1"/>
</dbReference>